<dbReference type="RefSeq" id="WP_055179949.1">
    <property type="nucleotide sequence ID" value="NZ_AP023420.1"/>
</dbReference>
<dbReference type="EMBL" id="AP023420">
    <property type="protein sequence ID" value="BCK84953.1"/>
    <property type="molecule type" value="Genomic_DNA"/>
</dbReference>
<gene>
    <name evidence="1" type="ORF">MM59RIKEN_22720</name>
</gene>
<evidence type="ECO:0000313" key="1">
    <source>
        <dbReference type="EMBL" id="BCK84953.1"/>
    </source>
</evidence>
<accession>A0A810QKU2</accession>
<proteinExistence type="predicted"/>
<organism evidence="1 2">
    <name type="scientific">Pusillibacter faecalis</name>
    <dbReference type="NCBI Taxonomy" id="2714358"/>
    <lineage>
        <taxon>Bacteria</taxon>
        <taxon>Bacillati</taxon>
        <taxon>Bacillota</taxon>
        <taxon>Clostridia</taxon>
        <taxon>Eubacteriales</taxon>
        <taxon>Oscillospiraceae</taxon>
        <taxon>Pusillibacter</taxon>
    </lineage>
</organism>
<sequence length="189" mass="21205">MKENKQVNPAVSSCTAEIVQKDGLAKISRSPGIAVHNYIVGGGWRGCSNELDTVVMREAEFLRDHYHINVTIRFNSNRLSGGAWLIDSKKDGIGSNSSIGLGASLVNSRLRAILLEEKMKMSSEEFRRLCRETDSMMFSTHIDLKKAEHCVPADSKYILLDSEHRDFTSLDEAICYLKTHAFGLKQERI</sequence>
<dbReference type="AlphaFoldDB" id="A0A810QKU2"/>
<dbReference type="KEGG" id="pfaa:MM59RIKEN_22720"/>
<reference evidence="1" key="1">
    <citation type="submission" date="2020-09" db="EMBL/GenBank/DDBJ databases">
        <title>New species isolated from human feces.</title>
        <authorList>
            <person name="Kitahara M."/>
            <person name="Shigeno Y."/>
            <person name="Shime M."/>
            <person name="Matsumoto Y."/>
            <person name="Nakamura S."/>
            <person name="Motooka D."/>
            <person name="Fukuoka S."/>
            <person name="Nishikawa H."/>
            <person name="Benno Y."/>
        </authorList>
    </citation>
    <scope>NUCLEOTIDE SEQUENCE</scope>
    <source>
        <strain evidence="1">MM59</strain>
    </source>
</reference>
<protein>
    <submittedName>
        <fullName evidence="1">Uncharacterized protein</fullName>
    </submittedName>
</protein>
<keyword evidence="2" id="KW-1185">Reference proteome</keyword>
<name>A0A810QKU2_9FIRM</name>
<dbReference type="Proteomes" id="UP000679848">
    <property type="component" value="Chromosome"/>
</dbReference>
<evidence type="ECO:0000313" key="2">
    <source>
        <dbReference type="Proteomes" id="UP000679848"/>
    </source>
</evidence>